<evidence type="ECO:0000313" key="3">
    <source>
        <dbReference type="EMBL" id="SEW52855.1"/>
    </source>
</evidence>
<keyword evidence="1" id="KW-0472">Membrane</keyword>
<accession>A0A1I0S9X3</accession>
<dbReference type="AlphaFoldDB" id="A0A1I0S9X3"/>
<feature type="transmembrane region" description="Helical" evidence="1">
    <location>
        <begin position="146"/>
        <end position="167"/>
    </location>
</feature>
<reference evidence="4" key="1">
    <citation type="submission" date="2016-10" db="EMBL/GenBank/DDBJ databases">
        <authorList>
            <person name="Varghese N."/>
            <person name="Submissions S."/>
        </authorList>
    </citation>
    <scope>NUCLEOTIDE SEQUENCE [LARGE SCALE GENOMIC DNA]</scope>
    <source>
        <strain evidence="4">DSM 3695</strain>
    </source>
</reference>
<feature type="transmembrane region" description="Helical" evidence="1">
    <location>
        <begin position="319"/>
        <end position="338"/>
    </location>
</feature>
<dbReference type="EMBL" id="FOJG01000002">
    <property type="protein sequence ID" value="SEW52855.1"/>
    <property type="molecule type" value="Genomic_DNA"/>
</dbReference>
<organism evidence="3 4">
    <name type="scientific">Chitinophaga arvensicola</name>
    <dbReference type="NCBI Taxonomy" id="29529"/>
    <lineage>
        <taxon>Bacteria</taxon>
        <taxon>Pseudomonadati</taxon>
        <taxon>Bacteroidota</taxon>
        <taxon>Chitinophagia</taxon>
        <taxon>Chitinophagales</taxon>
        <taxon>Chitinophagaceae</taxon>
        <taxon>Chitinophaga</taxon>
    </lineage>
</organism>
<keyword evidence="4" id="KW-1185">Reference proteome</keyword>
<feature type="transmembrane region" description="Helical" evidence="1">
    <location>
        <begin position="370"/>
        <end position="390"/>
    </location>
</feature>
<keyword evidence="1" id="KW-1133">Transmembrane helix</keyword>
<feature type="transmembrane region" description="Helical" evidence="1">
    <location>
        <begin position="105"/>
        <end position="125"/>
    </location>
</feature>
<dbReference type="Proteomes" id="UP000199310">
    <property type="component" value="Unassembled WGS sequence"/>
</dbReference>
<feature type="transmembrane region" description="Helical" evidence="1">
    <location>
        <begin position="293"/>
        <end position="313"/>
    </location>
</feature>
<proteinExistence type="predicted"/>
<protein>
    <submittedName>
        <fullName evidence="3">Uncharacterized protein</fullName>
    </submittedName>
</protein>
<feature type="transmembrane region" description="Helical" evidence="1">
    <location>
        <begin position="222"/>
        <end position="242"/>
    </location>
</feature>
<sequence>MRIIKVLLCLLTICQTTMATDAALAKILESLTPGQKTILYQYGTLSTYADSTQAAHFWQEHQRELPLLTPQQADVLATELLSNTELVYTMKKPSRLLALRGVFTASRLLLGLAALIGAYALITLLGKYIPGLLKWLIRYFSPAFRWLFSPRMLTWELFIIGAAGVYFGPQIPDLVIRTIVIHAGLFLAWAQLTAVFTCKDLFRHYKEEIMHTFTHADKPFKAFLYVSVPAIITSLAILWVIRECPDSWYRYEVAVPAMIAVFTLPPLRRMERIFSRLIFPFATSQVKVKDQRVGAYVVITLVVWVVMLLLPVIPMESLLVLTVFLAGALLLLSIEDLVRCGIKNYIWLQLLTLIFLCAAILTGSQLGMLLLAWTGLGGLLVFVLIKYWEIPMLLGWSWKNKKAWGALGMALLIWGIAVLIRSRPEWFALFPG</sequence>
<keyword evidence="2" id="KW-0732">Signal</keyword>
<evidence type="ECO:0000313" key="4">
    <source>
        <dbReference type="Proteomes" id="UP000199310"/>
    </source>
</evidence>
<gene>
    <name evidence="3" type="ORF">SAMN04488122_5181</name>
</gene>
<keyword evidence="1" id="KW-0812">Transmembrane</keyword>
<dbReference type="OrthoDB" id="643854at2"/>
<dbReference type="RefSeq" id="WP_143059269.1">
    <property type="nucleotide sequence ID" value="NZ_FOJG01000002.1"/>
</dbReference>
<feature type="transmembrane region" description="Helical" evidence="1">
    <location>
        <begin position="345"/>
        <end position="364"/>
    </location>
</feature>
<feature type="transmembrane region" description="Helical" evidence="1">
    <location>
        <begin position="179"/>
        <end position="202"/>
    </location>
</feature>
<feature type="chain" id="PRO_5011766917" evidence="2">
    <location>
        <begin position="20"/>
        <end position="432"/>
    </location>
</feature>
<name>A0A1I0S9X3_9BACT</name>
<dbReference type="STRING" id="29529.SAMN04488122_5181"/>
<feature type="transmembrane region" description="Helical" evidence="1">
    <location>
        <begin position="402"/>
        <end position="420"/>
    </location>
</feature>
<feature type="signal peptide" evidence="2">
    <location>
        <begin position="1"/>
        <end position="19"/>
    </location>
</feature>
<evidence type="ECO:0000256" key="2">
    <source>
        <dbReference type="SAM" id="SignalP"/>
    </source>
</evidence>
<evidence type="ECO:0000256" key="1">
    <source>
        <dbReference type="SAM" id="Phobius"/>
    </source>
</evidence>